<accession>D1PZ22</accession>
<proteinExistence type="predicted"/>
<keyword evidence="1" id="KW-0472">Membrane</keyword>
<feature type="transmembrane region" description="Helical" evidence="1">
    <location>
        <begin position="54"/>
        <end position="73"/>
    </location>
</feature>
<dbReference type="AlphaFoldDB" id="D1PZ22"/>
<dbReference type="HOGENOM" id="CLU_168969_0_0_10"/>
<dbReference type="RefSeq" id="WP_007174310.1">
    <property type="nucleotide sequence ID" value="NZ_GG704781.1"/>
</dbReference>
<keyword evidence="1" id="KW-1133">Transmembrane helix</keyword>
<protein>
    <submittedName>
        <fullName evidence="2">Uncharacterized protein</fullName>
    </submittedName>
</protein>
<organism evidence="2 3">
    <name type="scientific">Hallella bergensis DSM 17361</name>
    <dbReference type="NCBI Taxonomy" id="585502"/>
    <lineage>
        <taxon>Bacteria</taxon>
        <taxon>Pseudomonadati</taxon>
        <taxon>Bacteroidota</taxon>
        <taxon>Bacteroidia</taxon>
        <taxon>Bacteroidales</taxon>
        <taxon>Prevotellaceae</taxon>
        <taxon>Hallella</taxon>
    </lineage>
</organism>
<evidence type="ECO:0000256" key="1">
    <source>
        <dbReference type="SAM" id="Phobius"/>
    </source>
</evidence>
<evidence type="ECO:0000313" key="2">
    <source>
        <dbReference type="EMBL" id="EFA43256.1"/>
    </source>
</evidence>
<dbReference type="Proteomes" id="UP000003160">
    <property type="component" value="Unassembled WGS sequence"/>
</dbReference>
<dbReference type="EMBL" id="ACKS01000082">
    <property type="protein sequence ID" value="EFA43256.1"/>
    <property type="molecule type" value="Genomic_DNA"/>
</dbReference>
<gene>
    <name evidence="2" type="ORF">HMPREF0645_2207</name>
</gene>
<name>D1PZ22_9BACT</name>
<dbReference type="OrthoDB" id="1081286at2"/>
<sequence length="74" mass="8579">MDNDNLQLNRRRRGDDEAPRKNFLRLRNWLNLVFMIGAVAGVLLYFFADQTAGTIVILVAMVFKIVETALRFLH</sequence>
<reference evidence="2 3" key="1">
    <citation type="submission" date="2009-10" db="EMBL/GenBank/DDBJ databases">
        <authorList>
            <person name="Qin X."/>
            <person name="Bachman B."/>
            <person name="Battles P."/>
            <person name="Bell A."/>
            <person name="Bess C."/>
            <person name="Bickham C."/>
            <person name="Chaboub L."/>
            <person name="Chen D."/>
            <person name="Coyle M."/>
            <person name="Deiros D.R."/>
            <person name="Dinh H."/>
            <person name="Forbes L."/>
            <person name="Fowler G."/>
            <person name="Francisco L."/>
            <person name="Fu Q."/>
            <person name="Gubbala S."/>
            <person name="Hale W."/>
            <person name="Han Y."/>
            <person name="Hemphill L."/>
            <person name="Highlander S.K."/>
            <person name="Hirani K."/>
            <person name="Hogues M."/>
            <person name="Jackson L."/>
            <person name="Jakkamsetti A."/>
            <person name="Javaid M."/>
            <person name="Jiang H."/>
            <person name="Korchina V."/>
            <person name="Kovar C."/>
            <person name="Lara F."/>
            <person name="Lee S."/>
            <person name="Mata R."/>
            <person name="Mathew T."/>
            <person name="Moen C."/>
            <person name="Morales K."/>
            <person name="Munidasa M."/>
            <person name="Nazareth L."/>
            <person name="Ngo R."/>
            <person name="Nguyen L."/>
            <person name="Okwuonu G."/>
            <person name="Ongeri F."/>
            <person name="Patil S."/>
            <person name="Petrosino J."/>
            <person name="Pham C."/>
            <person name="Pham P."/>
            <person name="Pu L.-L."/>
            <person name="Puazo M."/>
            <person name="Raj R."/>
            <person name="Reid J."/>
            <person name="Rouhana J."/>
            <person name="Saada N."/>
            <person name="Shang Y."/>
            <person name="Simmons D."/>
            <person name="Thornton R."/>
            <person name="Warren J."/>
            <person name="Weissenberger G."/>
            <person name="Zhang J."/>
            <person name="Zhang L."/>
            <person name="Zhou C."/>
            <person name="Zhu D."/>
            <person name="Muzny D."/>
            <person name="Worley K."/>
            <person name="Gibbs R."/>
        </authorList>
    </citation>
    <scope>NUCLEOTIDE SEQUENCE [LARGE SCALE GENOMIC DNA]</scope>
    <source>
        <strain evidence="2 3">DSM 17361</strain>
    </source>
</reference>
<comment type="caution">
    <text evidence="2">The sequence shown here is derived from an EMBL/GenBank/DDBJ whole genome shotgun (WGS) entry which is preliminary data.</text>
</comment>
<evidence type="ECO:0000313" key="3">
    <source>
        <dbReference type="Proteomes" id="UP000003160"/>
    </source>
</evidence>
<feature type="transmembrane region" description="Helical" evidence="1">
    <location>
        <begin position="29"/>
        <end position="48"/>
    </location>
</feature>
<keyword evidence="1" id="KW-0812">Transmembrane</keyword>
<keyword evidence="3" id="KW-1185">Reference proteome</keyword>